<evidence type="ECO:0008006" key="2">
    <source>
        <dbReference type="Google" id="ProtNLM"/>
    </source>
</evidence>
<organism evidence="1">
    <name type="scientific">Graphocephala atropunctata</name>
    <dbReference type="NCBI Taxonomy" id="36148"/>
    <lineage>
        <taxon>Eukaryota</taxon>
        <taxon>Metazoa</taxon>
        <taxon>Ecdysozoa</taxon>
        <taxon>Arthropoda</taxon>
        <taxon>Hexapoda</taxon>
        <taxon>Insecta</taxon>
        <taxon>Pterygota</taxon>
        <taxon>Neoptera</taxon>
        <taxon>Paraneoptera</taxon>
        <taxon>Hemiptera</taxon>
        <taxon>Auchenorrhyncha</taxon>
        <taxon>Membracoidea</taxon>
        <taxon>Cicadellidae</taxon>
        <taxon>Cicadellinae</taxon>
        <taxon>Cicadellini</taxon>
        <taxon>Graphocephala</taxon>
    </lineage>
</organism>
<gene>
    <name evidence="1" type="ORF">g.13408</name>
</gene>
<proteinExistence type="predicted"/>
<dbReference type="PANTHER" id="PTHR19316">
    <property type="entry name" value="PROTEIN FOLDING REGULATOR"/>
    <property type="match status" value="1"/>
</dbReference>
<name>A0A1B6LR42_9HEMI</name>
<dbReference type="GO" id="GO:0000774">
    <property type="term" value="F:adenyl-nucleotide exchange factor activity"/>
    <property type="evidence" value="ECO:0007669"/>
    <property type="project" value="TreeGrafter"/>
</dbReference>
<reference evidence="1" key="1">
    <citation type="submission" date="2015-11" db="EMBL/GenBank/DDBJ databases">
        <title>De novo transcriptome assembly of four potential Pierce s Disease insect vectors from Arizona vineyards.</title>
        <authorList>
            <person name="Tassone E.E."/>
        </authorList>
    </citation>
    <scope>NUCLEOTIDE SEQUENCE</scope>
</reference>
<dbReference type="EMBL" id="GEBQ01013799">
    <property type="protein sequence ID" value="JAT26178.1"/>
    <property type="molecule type" value="Transcribed_RNA"/>
</dbReference>
<dbReference type="GO" id="GO:0005783">
    <property type="term" value="C:endoplasmic reticulum"/>
    <property type="evidence" value="ECO:0007669"/>
    <property type="project" value="TreeGrafter"/>
</dbReference>
<dbReference type="InterPro" id="IPR011989">
    <property type="entry name" value="ARM-like"/>
</dbReference>
<dbReference type="PANTHER" id="PTHR19316:SF18">
    <property type="entry name" value="HSP70-BINDING PROTEIN 1"/>
    <property type="match status" value="1"/>
</dbReference>
<dbReference type="SUPFAM" id="SSF48371">
    <property type="entry name" value="ARM repeat"/>
    <property type="match status" value="1"/>
</dbReference>
<dbReference type="Gene3D" id="1.25.10.10">
    <property type="entry name" value="Leucine-rich Repeat Variant"/>
    <property type="match status" value="1"/>
</dbReference>
<protein>
    <recommendedName>
        <fullName evidence="2">Nucleotide exchange factor Fes1 domain-containing protein</fullName>
    </recommendedName>
</protein>
<dbReference type="InterPro" id="IPR050693">
    <property type="entry name" value="Hsp70_NEF-Inhibitors"/>
</dbReference>
<dbReference type="AlphaFoldDB" id="A0A1B6LR42"/>
<feature type="non-terminal residue" evidence="1">
    <location>
        <position position="1"/>
    </location>
</feature>
<evidence type="ECO:0000313" key="1">
    <source>
        <dbReference type="EMBL" id="JAT26178.1"/>
    </source>
</evidence>
<sequence length="287" mass="32210">PSTDNCTDKERSAFLREALAHLSVDVVASMKKQVEILAEIIDEQPVKDVEKYEAALENITDQTNALDMANLFYQIGGRNVIIPLLRHPLPQIRWRTACIVAECCRNNPFCKNLSVADDMFGPLMEIASNNSDFNGKFKAISAISAIVRDNQEGINQFEKFNGLNMITQALDSANEKIIAKTAYLIIALCDTDHSIIGKLVQTPILESLILLARLSETFLGEHLMRALLSIIRHHDAAAKECLKEELGLYDFIENIISAKSFEDSYEDYVECSREILEILNKVKTSNM</sequence>
<dbReference type="InterPro" id="IPR016024">
    <property type="entry name" value="ARM-type_fold"/>
</dbReference>
<accession>A0A1B6LR42</accession>